<dbReference type="PANTHER" id="PTHR18964:SF149">
    <property type="entry name" value="BIFUNCTIONAL UDP-N-ACETYLGLUCOSAMINE 2-EPIMERASE_N-ACETYLMANNOSAMINE KINASE"/>
    <property type="match status" value="1"/>
</dbReference>
<dbReference type="RefSeq" id="WP_150416410.1">
    <property type="nucleotide sequence ID" value="NZ_VYQF01000008.1"/>
</dbReference>
<reference evidence="2 3" key="1">
    <citation type="submission" date="2019-09" db="EMBL/GenBank/DDBJ databases">
        <title>Draft genome sequence of Ginsengibacter sp. BR5-29.</title>
        <authorList>
            <person name="Im W.-T."/>
        </authorList>
    </citation>
    <scope>NUCLEOTIDE SEQUENCE [LARGE SCALE GENOMIC DNA]</scope>
    <source>
        <strain evidence="2 3">BR5-29</strain>
    </source>
</reference>
<comment type="similarity">
    <text evidence="1">Belongs to the ROK (NagC/XylR) family.</text>
</comment>
<gene>
    <name evidence="2" type="ORF">FW778_18795</name>
</gene>
<accession>A0A5J5IBH6</accession>
<dbReference type="SUPFAM" id="SSF53067">
    <property type="entry name" value="Actin-like ATPase domain"/>
    <property type="match status" value="1"/>
</dbReference>
<dbReference type="PANTHER" id="PTHR18964">
    <property type="entry name" value="ROK (REPRESSOR, ORF, KINASE) FAMILY"/>
    <property type="match status" value="1"/>
</dbReference>
<keyword evidence="3" id="KW-1185">Reference proteome</keyword>
<dbReference type="Proteomes" id="UP000326903">
    <property type="component" value="Unassembled WGS sequence"/>
</dbReference>
<organism evidence="2 3">
    <name type="scientific">Ginsengibacter hankyongi</name>
    <dbReference type="NCBI Taxonomy" id="2607284"/>
    <lineage>
        <taxon>Bacteria</taxon>
        <taxon>Pseudomonadati</taxon>
        <taxon>Bacteroidota</taxon>
        <taxon>Chitinophagia</taxon>
        <taxon>Chitinophagales</taxon>
        <taxon>Chitinophagaceae</taxon>
        <taxon>Ginsengibacter</taxon>
    </lineage>
</organism>
<name>A0A5J5IBH6_9BACT</name>
<evidence type="ECO:0000256" key="1">
    <source>
        <dbReference type="ARBA" id="ARBA00006479"/>
    </source>
</evidence>
<dbReference type="Gene3D" id="3.30.420.40">
    <property type="match status" value="2"/>
</dbReference>
<dbReference type="InterPro" id="IPR043129">
    <property type="entry name" value="ATPase_NBD"/>
</dbReference>
<comment type="caution">
    <text evidence="2">The sequence shown here is derived from an EMBL/GenBank/DDBJ whole genome shotgun (WGS) entry which is preliminary data.</text>
</comment>
<protein>
    <submittedName>
        <fullName evidence="2">ROK family protein</fullName>
    </submittedName>
</protein>
<dbReference type="EMBL" id="VYQF01000008">
    <property type="protein sequence ID" value="KAA9036287.1"/>
    <property type="molecule type" value="Genomic_DNA"/>
</dbReference>
<evidence type="ECO:0000313" key="2">
    <source>
        <dbReference type="EMBL" id="KAA9036287.1"/>
    </source>
</evidence>
<dbReference type="Gene3D" id="1.10.10.10">
    <property type="entry name" value="Winged helix-like DNA-binding domain superfamily/Winged helix DNA-binding domain"/>
    <property type="match status" value="1"/>
</dbReference>
<dbReference type="AlphaFoldDB" id="A0A5J5IBH6"/>
<dbReference type="InterPro" id="IPR000600">
    <property type="entry name" value="ROK"/>
</dbReference>
<dbReference type="Pfam" id="PF00480">
    <property type="entry name" value="ROK"/>
    <property type="match status" value="1"/>
</dbReference>
<dbReference type="InterPro" id="IPR036388">
    <property type="entry name" value="WH-like_DNA-bd_sf"/>
</dbReference>
<evidence type="ECO:0000313" key="3">
    <source>
        <dbReference type="Proteomes" id="UP000326903"/>
    </source>
</evidence>
<proteinExistence type="inferred from homology"/>
<sequence length="401" mass="43671">MTSKALLYKRKILKELCFGNVLSALELSIRIEKSLPLTTRILNELVDEQILKESGYASSTGGRRPQRYSLVAGKMYVVSVAMDQLVTRIGIIDLQNCDISLSQKYNLVLSHNDASLSTLTKYINGFIKKSGIKKDKILGVGIGMPGFVDVDKGVNYSFLDHKGESIPAYIEEIIELPVFIDNDSSVIALTELKLGSAINTKNTMVINLGWGVGLGMIINGKLFRGNNGFAGEFSHIPLFENNKLCACGKSGCLETETSLLVVIEKAKKELDKGRVSIIKKIPADFEEACNTIISAAINGDQMAVELLLNMAYDLGKGIATLIHIFNPELIVLSGRGASAGNMLLAPIQHAINKYCIPRLSAYTKVIISTFSKSAELIGGAALVIENYDKKHSKQLITLLNN</sequence>